<reference evidence="1" key="1">
    <citation type="submission" date="2025-08" db="UniProtKB">
        <authorList>
            <consortium name="Ensembl"/>
        </authorList>
    </citation>
    <scope>IDENTIFICATION</scope>
</reference>
<dbReference type="Ensembl" id="ENSCCET00000020838.1">
    <property type="protein sequence ID" value="ENSCCEP00000013370.1"/>
    <property type="gene ID" value="ENSCCEG00000012874.1"/>
</dbReference>
<dbReference type="PANTHER" id="PTHR46914">
    <property type="entry name" value="BACULOVIRAL IAP REPEAT-CONTAINING PROTEIN 1"/>
    <property type="match status" value="1"/>
</dbReference>
<dbReference type="GO" id="GO:0005524">
    <property type="term" value="F:ATP binding"/>
    <property type="evidence" value="ECO:0007669"/>
    <property type="project" value="TreeGrafter"/>
</dbReference>
<dbReference type="InterPro" id="IPR028789">
    <property type="entry name" value="Naip"/>
</dbReference>
<dbReference type="Proteomes" id="UP000694410">
    <property type="component" value="Unplaced"/>
</dbReference>
<accession>A0A8C0UWT7</accession>
<organism evidence="1 2">
    <name type="scientific">Cyanistes caeruleus</name>
    <name type="common">Eurasian blue tit</name>
    <name type="synonym">Parus caeruleus</name>
    <dbReference type="NCBI Taxonomy" id="156563"/>
    <lineage>
        <taxon>Eukaryota</taxon>
        <taxon>Metazoa</taxon>
        <taxon>Chordata</taxon>
        <taxon>Craniata</taxon>
        <taxon>Vertebrata</taxon>
        <taxon>Euteleostomi</taxon>
        <taxon>Archelosauria</taxon>
        <taxon>Archosauria</taxon>
        <taxon>Dinosauria</taxon>
        <taxon>Saurischia</taxon>
        <taxon>Theropoda</taxon>
        <taxon>Coelurosauria</taxon>
        <taxon>Aves</taxon>
        <taxon>Neognathae</taxon>
        <taxon>Neoaves</taxon>
        <taxon>Telluraves</taxon>
        <taxon>Australaves</taxon>
        <taxon>Passeriformes</taxon>
        <taxon>Paridae</taxon>
        <taxon>Cyanistes</taxon>
    </lineage>
</organism>
<dbReference type="SUPFAM" id="SSF57924">
    <property type="entry name" value="Inhibitor of apoptosis (IAP) repeat"/>
    <property type="match status" value="1"/>
</dbReference>
<keyword evidence="2" id="KW-1185">Reference proteome</keyword>
<dbReference type="PANTHER" id="PTHR46914:SF1">
    <property type="entry name" value="BACULOVIRAL IAP REPEAT-CONTAINING PROTEIN 1"/>
    <property type="match status" value="1"/>
</dbReference>
<dbReference type="GO" id="GO:0043066">
    <property type="term" value="P:negative regulation of apoptotic process"/>
    <property type="evidence" value="ECO:0007669"/>
    <property type="project" value="InterPro"/>
</dbReference>
<name>A0A8C0UWT7_CYACU</name>
<dbReference type="GO" id="GO:0070269">
    <property type="term" value="P:pyroptotic inflammatory response"/>
    <property type="evidence" value="ECO:0007669"/>
    <property type="project" value="TreeGrafter"/>
</dbReference>
<dbReference type="GO" id="GO:0072557">
    <property type="term" value="C:IPAF inflammasome complex"/>
    <property type="evidence" value="ECO:0007669"/>
    <property type="project" value="TreeGrafter"/>
</dbReference>
<dbReference type="GO" id="GO:0016045">
    <property type="term" value="P:detection of bacterium"/>
    <property type="evidence" value="ECO:0007669"/>
    <property type="project" value="TreeGrafter"/>
</dbReference>
<dbReference type="GO" id="GO:0042742">
    <property type="term" value="P:defense response to bacterium"/>
    <property type="evidence" value="ECO:0007669"/>
    <property type="project" value="TreeGrafter"/>
</dbReference>
<dbReference type="GO" id="GO:0043027">
    <property type="term" value="F:cysteine-type endopeptidase inhibitor activity involved in apoptotic process"/>
    <property type="evidence" value="ECO:0007669"/>
    <property type="project" value="InterPro"/>
</dbReference>
<evidence type="ECO:0000313" key="2">
    <source>
        <dbReference type="Proteomes" id="UP000694410"/>
    </source>
</evidence>
<evidence type="ECO:0000313" key="1">
    <source>
        <dbReference type="Ensembl" id="ENSCCEP00000013370.1"/>
    </source>
</evidence>
<protein>
    <submittedName>
        <fullName evidence="1">Uncharacterized protein</fullName>
    </submittedName>
</protein>
<reference evidence="1" key="2">
    <citation type="submission" date="2025-09" db="UniProtKB">
        <authorList>
            <consortium name="Ensembl"/>
        </authorList>
    </citation>
    <scope>IDENTIFICATION</scope>
</reference>
<proteinExistence type="predicted"/>
<dbReference type="AlphaFoldDB" id="A0A8C0UWT7"/>
<dbReference type="Gene3D" id="1.10.1170.10">
    <property type="entry name" value="Inhibitor Of Apoptosis Protein (2mihbC-IAP-1), Chain A"/>
    <property type="match status" value="1"/>
</dbReference>
<sequence>MNTAEELKPYVRNECDKALFILYISFMVFDRNGNCCIFSHTLVQSSVQCFCCGLDLFTKMVRCTPCKQHKKFSPPREFVLGKAVGNISKYDICVQKLKNPAETLRGTVCRIQPFDRWLLYARGTYSYLLDRGGFFFTEMPMEAQNKKHPKTNYIPKLKV</sequence>